<evidence type="ECO:0000313" key="2">
    <source>
        <dbReference type="EMBL" id="SFF42290.1"/>
    </source>
</evidence>
<dbReference type="OrthoDB" id="9811036at2"/>
<dbReference type="AlphaFoldDB" id="A0A1I2IKS9"/>
<dbReference type="Pfam" id="PF13098">
    <property type="entry name" value="Thioredoxin_2"/>
    <property type="match status" value="1"/>
</dbReference>
<dbReference type="SUPFAM" id="SSF52833">
    <property type="entry name" value="Thioredoxin-like"/>
    <property type="match status" value="1"/>
</dbReference>
<sequence length="144" mass="16405">MKELITLLCLFLYLLISNKSLSQSKINFLNYEPDSIAYQAQKQGKSIFLYATLKGCMPCKVLEYQVFSDTTLANFVNQNMIAAKLNITDKFGKEEYLKCLDIAKSHHIRVYPTIVILDKNGKEVQRAFGIVTAQGIIKLLQETF</sequence>
<keyword evidence="3" id="KW-1185">Reference proteome</keyword>
<feature type="domain" description="Thioredoxin-like fold" evidence="1">
    <location>
        <begin position="40"/>
        <end position="140"/>
    </location>
</feature>
<protein>
    <submittedName>
        <fullName evidence="2">Thioredoxin-related protein</fullName>
    </submittedName>
</protein>
<organism evidence="2 3">
    <name type="scientific">Thermoflexibacter ruber</name>
    <dbReference type="NCBI Taxonomy" id="1003"/>
    <lineage>
        <taxon>Bacteria</taxon>
        <taxon>Pseudomonadati</taxon>
        <taxon>Bacteroidota</taxon>
        <taxon>Cytophagia</taxon>
        <taxon>Cytophagales</taxon>
        <taxon>Thermoflexibacteraceae</taxon>
        <taxon>Thermoflexibacter</taxon>
    </lineage>
</organism>
<reference evidence="2 3" key="1">
    <citation type="submission" date="2016-10" db="EMBL/GenBank/DDBJ databases">
        <authorList>
            <person name="de Groot N.N."/>
        </authorList>
    </citation>
    <scope>NUCLEOTIDE SEQUENCE [LARGE SCALE GENOMIC DNA]</scope>
    <source>
        <strain>GEY</strain>
        <strain evidence="3">DSM 9560</strain>
    </source>
</reference>
<dbReference type="EMBL" id="FONY01000033">
    <property type="protein sequence ID" value="SFF42290.1"/>
    <property type="molecule type" value="Genomic_DNA"/>
</dbReference>
<dbReference type="STRING" id="1003.SAMN04488541_10334"/>
<dbReference type="RefSeq" id="WP_091548581.1">
    <property type="nucleotide sequence ID" value="NZ_FONY01000033.1"/>
</dbReference>
<dbReference type="Gene3D" id="3.40.30.10">
    <property type="entry name" value="Glutaredoxin"/>
    <property type="match status" value="1"/>
</dbReference>
<gene>
    <name evidence="2" type="ORF">SAMN04488541_10334</name>
</gene>
<name>A0A1I2IKS9_9BACT</name>
<evidence type="ECO:0000259" key="1">
    <source>
        <dbReference type="Pfam" id="PF13098"/>
    </source>
</evidence>
<evidence type="ECO:0000313" key="3">
    <source>
        <dbReference type="Proteomes" id="UP000199513"/>
    </source>
</evidence>
<dbReference type="InterPro" id="IPR012336">
    <property type="entry name" value="Thioredoxin-like_fold"/>
</dbReference>
<proteinExistence type="predicted"/>
<accession>A0A1I2IKS9</accession>
<dbReference type="Proteomes" id="UP000199513">
    <property type="component" value="Unassembled WGS sequence"/>
</dbReference>
<dbReference type="InterPro" id="IPR036249">
    <property type="entry name" value="Thioredoxin-like_sf"/>
</dbReference>